<name>A0A9W7EC01_9STRA</name>
<evidence type="ECO:0000313" key="2">
    <source>
        <dbReference type="EMBL" id="GMH73352.1"/>
    </source>
</evidence>
<dbReference type="Proteomes" id="UP001165122">
    <property type="component" value="Unassembled WGS sequence"/>
</dbReference>
<sequence length="325" mass="37035">MGIFYGASSFNSDLSKFDASSVKNMKCMFEYAYSFNSDLSKWDKITYPKVSHSTLPAYSHAIFCTICPPESGECLHGFKREDSVNCDVCPDGATDINNSCVPCPENPFLSLFLSFLALLILLIALLYFLRNMSFMQSIEFQTNLTNLIRTKQITAALAVLTLYATLSPIFPDWFSTLANIVSTIFMPFEVKPVCQSWYEDIDRGESYFSKVWMAFIFIYAVSFSLRYAYKLKRKDGELIFEISTLVNFQKLATLLMMQAPMIVLPLSFDPERLSANLDIVFEQTSEVEIAERADALWQAFLPSVLSFFLLVLISFFTIRRSSQSF</sequence>
<gene>
    <name evidence="2" type="ORF">TrLO_g1015</name>
</gene>
<feature type="transmembrane region" description="Helical" evidence="1">
    <location>
        <begin position="295"/>
        <end position="318"/>
    </location>
</feature>
<feature type="transmembrane region" description="Helical" evidence="1">
    <location>
        <begin position="108"/>
        <end position="129"/>
    </location>
</feature>
<evidence type="ECO:0000256" key="1">
    <source>
        <dbReference type="SAM" id="Phobius"/>
    </source>
</evidence>
<organism evidence="2 3">
    <name type="scientific">Triparma laevis f. longispina</name>
    <dbReference type="NCBI Taxonomy" id="1714387"/>
    <lineage>
        <taxon>Eukaryota</taxon>
        <taxon>Sar</taxon>
        <taxon>Stramenopiles</taxon>
        <taxon>Ochrophyta</taxon>
        <taxon>Bolidophyceae</taxon>
        <taxon>Parmales</taxon>
        <taxon>Triparmaceae</taxon>
        <taxon>Triparma</taxon>
    </lineage>
</organism>
<keyword evidence="3" id="KW-1185">Reference proteome</keyword>
<feature type="transmembrane region" description="Helical" evidence="1">
    <location>
        <begin position="211"/>
        <end position="229"/>
    </location>
</feature>
<dbReference type="InterPro" id="IPR005046">
    <property type="entry name" value="DUF285"/>
</dbReference>
<keyword evidence="1" id="KW-0472">Membrane</keyword>
<dbReference type="Pfam" id="PF03382">
    <property type="entry name" value="DUF285"/>
    <property type="match status" value="1"/>
</dbReference>
<dbReference type="EMBL" id="BRXW01000672">
    <property type="protein sequence ID" value="GMH73352.1"/>
    <property type="molecule type" value="Genomic_DNA"/>
</dbReference>
<proteinExistence type="predicted"/>
<feature type="transmembrane region" description="Helical" evidence="1">
    <location>
        <begin position="250"/>
        <end position="268"/>
    </location>
</feature>
<dbReference type="AlphaFoldDB" id="A0A9W7EC01"/>
<comment type="caution">
    <text evidence="2">The sequence shown here is derived from an EMBL/GenBank/DDBJ whole genome shotgun (WGS) entry which is preliminary data.</text>
</comment>
<feature type="transmembrane region" description="Helical" evidence="1">
    <location>
        <begin position="150"/>
        <end position="170"/>
    </location>
</feature>
<keyword evidence="1" id="KW-0812">Transmembrane</keyword>
<protein>
    <submittedName>
        <fullName evidence="2">Uncharacterized protein</fullName>
    </submittedName>
</protein>
<accession>A0A9W7EC01</accession>
<evidence type="ECO:0000313" key="3">
    <source>
        <dbReference type="Proteomes" id="UP001165122"/>
    </source>
</evidence>
<reference evidence="3" key="1">
    <citation type="journal article" date="2023" name="Commun. Biol.">
        <title>Genome analysis of Parmales, the sister group of diatoms, reveals the evolutionary specialization of diatoms from phago-mixotrophs to photoautotrophs.</title>
        <authorList>
            <person name="Ban H."/>
            <person name="Sato S."/>
            <person name="Yoshikawa S."/>
            <person name="Yamada K."/>
            <person name="Nakamura Y."/>
            <person name="Ichinomiya M."/>
            <person name="Sato N."/>
            <person name="Blanc-Mathieu R."/>
            <person name="Endo H."/>
            <person name="Kuwata A."/>
            <person name="Ogata H."/>
        </authorList>
    </citation>
    <scope>NUCLEOTIDE SEQUENCE [LARGE SCALE GENOMIC DNA]</scope>
    <source>
        <strain evidence="3">NIES 3700</strain>
    </source>
</reference>
<keyword evidence="1" id="KW-1133">Transmembrane helix</keyword>